<feature type="compositionally biased region" description="Low complexity" evidence="1">
    <location>
        <begin position="197"/>
        <end position="210"/>
    </location>
</feature>
<proteinExistence type="predicted"/>
<evidence type="ECO:0000313" key="2">
    <source>
        <dbReference type="EMBL" id="GHH68073.1"/>
    </source>
</evidence>
<feature type="region of interest" description="Disordered" evidence="1">
    <location>
        <begin position="70"/>
        <end position="89"/>
    </location>
</feature>
<dbReference type="EMBL" id="BNBO01000010">
    <property type="protein sequence ID" value="GHH68073.1"/>
    <property type="molecule type" value="Genomic_DNA"/>
</dbReference>
<feature type="compositionally biased region" description="Low complexity" evidence="1">
    <location>
        <begin position="71"/>
        <end position="86"/>
    </location>
</feature>
<keyword evidence="3" id="KW-1185">Reference proteome</keyword>
<dbReference type="InterPro" id="IPR043746">
    <property type="entry name" value="DUF5691"/>
</dbReference>
<dbReference type="Proteomes" id="UP000617734">
    <property type="component" value="Unassembled WGS sequence"/>
</dbReference>
<dbReference type="Pfam" id="PF18944">
    <property type="entry name" value="DUF5691"/>
    <property type="match status" value="1"/>
</dbReference>
<dbReference type="GeneID" id="95352864"/>
<reference evidence="2" key="1">
    <citation type="journal article" date="2014" name="Int. J. Syst. Evol. Microbiol.">
        <title>Complete genome sequence of Corynebacterium casei LMG S-19264T (=DSM 44701T), isolated from a smear-ripened cheese.</title>
        <authorList>
            <consortium name="US DOE Joint Genome Institute (JGI-PGF)"/>
            <person name="Walter F."/>
            <person name="Albersmeier A."/>
            <person name="Kalinowski J."/>
            <person name="Ruckert C."/>
        </authorList>
    </citation>
    <scope>NUCLEOTIDE SEQUENCE</scope>
    <source>
        <strain evidence="2">JCM 4646</strain>
    </source>
</reference>
<comment type="caution">
    <text evidence="2">The sequence shown here is derived from an EMBL/GenBank/DDBJ whole genome shotgun (WGS) entry which is preliminary data.</text>
</comment>
<evidence type="ECO:0000313" key="3">
    <source>
        <dbReference type="Proteomes" id="UP000617734"/>
    </source>
</evidence>
<feature type="region of interest" description="Disordered" evidence="1">
    <location>
        <begin position="183"/>
        <end position="216"/>
    </location>
</feature>
<dbReference type="RefSeq" id="WP_190210821.1">
    <property type="nucleotide sequence ID" value="NZ_BNBO01000010.1"/>
</dbReference>
<protein>
    <submittedName>
        <fullName evidence="2">Uncharacterized protein</fullName>
    </submittedName>
</protein>
<organism evidence="2 3">
    <name type="scientific">Kitasatospora indigofera</name>
    <dbReference type="NCBI Taxonomy" id="67307"/>
    <lineage>
        <taxon>Bacteria</taxon>
        <taxon>Bacillati</taxon>
        <taxon>Actinomycetota</taxon>
        <taxon>Actinomycetes</taxon>
        <taxon>Kitasatosporales</taxon>
        <taxon>Streptomycetaceae</taxon>
        <taxon>Kitasatospora</taxon>
    </lineage>
</organism>
<dbReference type="AlphaFoldDB" id="A0A919FLY5"/>
<accession>A0A919FLY5</accession>
<sequence>MTATRTEPAAQADAWEELRTTALLGTDRRPLPAPAGSPALVAAATAVDRTDPATALLELAALTAVRRRAGARPATGPSGGAAAAPADPRPELPVAAARRLTVLLEGRSGSAGGTLANLTELLPQWLATARARGLRPPAALVPALLDSARARSELRGDVVALAGPLGRWLAERNPDWRFVLRTATDAPGTGGAGDTGTAGDTGSPDTAGDPAAPGDEHRIWHEGLFAERVTHLTRLRRTDPAAGLDLLRGTWTTERAEDRLLFLDALQDGLSPADEPFLEAALGDRSKNVRATAAELLSTLPGSALATRMAERARAAVRLAGTGRALLVTPPAECDAAMQRDGVAPKSPTGRGERAWWFGEIVAATPLRTWTDDTGLTPARLLGLPVGDAGPDGKGAGQADGTWTDDLREGWARAAVRQHDADWARALLGPTPRPGRDGRTARTAGAPAKLLAVLPASERAAWTAAFIQAHGLGEAFQLLGACATPWTPPLSTAVVAALERAARSGTYPWSHSGVLGMTERALAPEAAPAVEALASDAAPDTAWAETFARLAGTLRFRAAMLAELDV</sequence>
<gene>
    <name evidence="2" type="ORF">GCM10018781_24110</name>
</gene>
<evidence type="ECO:0000256" key="1">
    <source>
        <dbReference type="SAM" id="MobiDB-lite"/>
    </source>
</evidence>
<name>A0A919FLY5_9ACTN</name>
<reference evidence="2" key="2">
    <citation type="submission" date="2020-09" db="EMBL/GenBank/DDBJ databases">
        <authorList>
            <person name="Sun Q."/>
            <person name="Ohkuma M."/>
        </authorList>
    </citation>
    <scope>NUCLEOTIDE SEQUENCE</scope>
    <source>
        <strain evidence="2">JCM 4646</strain>
    </source>
</reference>